<dbReference type="Proteomes" id="UP000268004">
    <property type="component" value="Unassembled WGS sequence"/>
</dbReference>
<comment type="caution">
    <text evidence="1">The sequence shown here is derived from an EMBL/GenBank/DDBJ whole genome shotgun (WGS) entry which is preliminary data.</text>
</comment>
<dbReference type="RefSeq" id="WP_235202853.1">
    <property type="nucleotide sequence ID" value="NZ_RBSD01000006.1"/>
</dbReference>
<evidence type="ECO:0000313" key="1">
    <source>
        <dbReference type="EMBL" id="RMR93051.1"/>
    </source>
</evidence>
<organism evidence="1 2">
    <name type="scientific">Pseudomonas coronafaciens pv. striafaciens</name>
    <dbReference type="NCBI Taxonomy" id="235276"/>
    <lineage>
        <taxon>Bacteria</taxon>
        <taxon>Pseudomonadati</taxon>
        <taxon>Pseudomonadota</taxon>
        <taxon>Gammaproteobacteria</taxon>
        <taxon>Pseudomonadales</taxon>
        <taxon>Pseudomonadaceae</taxon>
        <taxon>Pseudomonas</taxon>
        <taxon>Pseudomonas coronafaciens</taxon>
    </lineage>
</organism>
<accession>A0A3M4YWH3</accession>
<dbReference type="AlphaFoldDB" id="A0A3M4YWH3"/>
<name>A0A3M4YWH3_9PSED</name>
<gene>
    <name evidence="1" type="ORF">ALP78_00285</name>
</gene>
<reference evidence="1 2" key="1">
    <citation type="submission" date="2018-08" db="EMBL/GenBank/DDBJ databases">
        <title>Recombination of ecologically and evolutionarily significant loci maintains genetic cohesion in the Pseudomonas syringae species complex.</title>
        <authorList>
            <person name="Dillon M."/>
            <person name="Thakur S."/>
            <person name="Almeida R.N.D."/>
            <person name="Weir B.S."/>
            <person name="Guttman D.S."/>
        </authorList>
    </citation>
    <scope>NUCLEOTIDE SEQUENCE [LARGE SCALE GENOMIC DNA]</scope>
    <source>
        <strain evidence="1 2">ICMP 4996</strain>
    </source>
</reference>
<dbReference type="EMBL" id="RBSD01000006">
    <property type="protein sequence ID" value="RMR93051.1"/>
    <property type="molecule type" value="Genomic_DNA"/>
</dbReference>
<proteinExistence type="predicted"/>
<protein>
    <submittedName>
        <fullName evidence="1">Integrase</fullName>
    </submittedName>
</protein>
<sequence>MLLWLTHTTGVRVTELALVEVADVLYPSGAIKPDVYLRAEITKGCRPRNVYLTHPR</sequence>
<evidence type="ECO:0000313" key="2">
    <source>
        <dbReference type="Proteomes" id="UP000268004"/>
    </source>
</evidence>